<protein>
    <submittedName>
        <fullName evidence="4">Uncharacterized protein</fullName>
    </submittedName>
</protein>
<proteinExistence type="predicted"/>
<evidence type="ECO:0000259" key="3">
    <source>
        <dbReference type="Pfam" id="PF22672"/>
    </source>
</evidence>
<evidence type="ECO:0000259" key="2">
    <source>
        <dbReference type="Pfam" id="PF03011"/>
    </source>
</evidence>
<feature type="non-terminal residue" evidence="4">
    <location>
        <position position="1"/>
    </location>
</feature>
<dbReference type="Proteomes" id="UP000030708">
    <property type="component" value="Unassembled WGS sequence"/>
</dbReference>
<dbReference type="Pfam" id="PF03011">
    <property type="entry name" value="PFEMP"/>
    <property type="match status" value="1"/>
</dbReference>
<accession>A0A024VWJ8</accession>
<feature type="coiled-coil region" evidence="1">
    <location>
        <begin position="49"/>
        <end position="76"/>
    </location>
</feature>
<dbReference type="Pfam" id="PF22672">
    <property type="entry name" value="DBL_C"/>
    <property type="match status" value="1"/>
</dbReference>
<evidence type="ECO:0000313" key="4">
    <source>
        <dbReference type="EMBL" id="ETW32812.1"/>
    </source>
</evidence>
<keyword evidence="1" id="KW-0175">Coiled coil</keyword>
<feature type="domain" description="Duffy-binding-like" evidence="3">
    <location>
        <begin position="2"/>
        <end position="143"/>
    </location>
</feature>
<dbReference type="AlphaFoldDB" id="A0A024VWJ8"/>
<evidence type="ECO:0000256" key="1">
    <source>
        <dbReference type="SAM" id="Coils"/>
    </source>
</evidence>
<name>A0A024VWJ8_PLAFA</name>
<reference evidence="4 5" key="2">
    <citation type="submission" date="2013-02" db="EMBL/GenBank/DDBJ databases">
        <title>The Genome Sequence of Plasmodium falciparum Tanzania (2000708).</title>
        <authorList>
            <consortium name="The Broad Institute Genome Sequencing Platform"/>
            <consortium name="The Broad Institute Genome Sequencing Center for Infectious Disease"/>
            <person name="Neafsey D."/>
            <person name="Cheeseman I."/>
            <person name="Volkman S."/>
            <person name="Adams J."/>
            <person name="Walker B."/>
            <person name="Young S.K."/>
            <person name="Zeng Q."/>
            <person name="Gargeya S."/>
            <person name="Fitzgerald M."/>
            <person name="Haas B."/>
            <person name="Abouelleil A."/>
            <person name="Alvarado L."/>
            <person name="Arachchi H.M."/>
            <person name="Berlin A.M."/>
            <person name="Chapman S.B."/>
            <person name="Dewar J."/>
            <person name="Goldberg J."/>
            <person name="Griggs A."/>
            <person name="Gujja S."/>
            <person name="Hansen M."/>
            <person name="Howarth C."/>
            <person name="Imamovic A."/>
            <person name="Larimer J."/>
            <person name="McCowan C."/>
            <person name="Murphy C."/>
            <person name="Neiman D."/>
            <person name="Pearson M."/>
            <person name="Priest M."/>
            <person name="Roberts A."/>
            <person name="Saif S."/>
            <person name="Shea T."/>
            <person name="Sisk P."/>
            <person name="Sykes S."/>
            <person name="Wortman J."/>
            <person name="Nusbaum C."/>
            <person name="Birren B."/>
        </authorList>
    </citation>
    <scope>NUCLEOTIDE SEQUENCE [LARGE SCALE GENOMIC DNA]</scope>
    <source>
        <strain evidence="5">Tanzania (2000708)</strain>
    </source>
</reference>
<dbReference type="SUPFAM" id="SSF140924">
    <property type="entry name" value="Duffy binding domain-like"/>
    <property type="match status" value="2"/>
</dbReference>
<sequence length="408" mass="46651">QKQCRGNYGAEKRYCSRNGCDCEQTVNARGKLRYGNRCIDCLYACNPYVEWIEKQKEQFDKQKEQFEKQKQRYENVINGTSTSSRAKRAATTKYEGYEKKFYKKLNEQNYGTVDAFLGLLNKEEVCTAVKDSEGGIIDFKNVKSSSDSGVPSGASGTNVEKEGTFYRSKYCQPCPPCGVERNGSGWKDKKNGKCTSGNLYTISTNAPSTNIDVLSFGDKRDEIKSKIDKFCLTQNGSAGGGGGSGGRGGKNSNNQELYEEWKCYKHEHVQKVVQDDDDDEQDYRNMKSAGGLCILKNDKNKKEEKTVNEPEQFQKTYNDFFYYWVAHMLKDSIHWRTKKIKSCISNGKQTKCRKGCKGDCDCFQRWITQKKNEWKPIKEHFKTQNIRDETDCDPIVTLEGVLQIEFLK</sequence>
<gene>
    <name evidence="4" type="ORF">PFTANZ_06468</name>
</gene>
<organism evidence="4 5">
    <name type="scientific">Plasmodium falciparum Tanzania</name>
    <name type="common">2000708</name>
    <dbReference type="NCBI Taxonomy" id="1036725"/>
    <lineage>
        <taxon>Eukaryota</taxon>
        <taxon>Sar</taxon>
        <taxon>Alveolata</taxon>
        <taxon>Apicomplexa</taxon>
        <taxon>Aconoidasida</taxon>
        <taxon>Haemosporida</taxon>
        <taxon>Plasmodiidae</taxon>
        <taxon>Plasmodium</taxon>
        <taxon>Plasmodium (Laverania)</taxon>
    </lineage>
</organism>
<dbReference type="InterPro" id="IPR054595">
    <property type="entry name" value="DBL_C"/>
</dbReference>
<dbReference type="Gene3D" id="1.20.58.830">
    <property type="match status" value="2"/>
</dbReference>
<feature type="non-terminal residue" evidence="4">
    <location>
        <position position="408"/>
    </location>
</feature>
<evidence type="ECO:0000313" key="5">
    <source>
        <dbReference type="Proteomes" id="UP000030708"/>
    </source>
</evidence>
<dbReference type="EMBL" id="KI927058">
    <property type="protein sequence ID" value="ETW32812.1"/>
    <property type="molecule type" value="Genomic_DNA"/>
</dbReference>
<dbReference type="InterPro" id="IPR004258">
    <property type="entry name" value="DBL"/>
</dbReference>
<reference evidence="4 5" key="1">
    <citation type="submission" date="2013-02" db="EMBL/GenBank/DDBJ databases">
        <title>The Genome Annotation of Plasmodium falciparum Tanzania (2000708).</title>
        <authorList>
            <consortium name="The Broad Institute Genome Sequencing Platform"/>
            <consortium name="The Broad Institute Genome Sequencing Center for Infectious Disease"/>
            <person name="Neafsey D."/>
            <person name="Hoffman S."/>
            <person name="Volkman S."/>
            <person name="Rosenthal P."/>
            <person name="Walker B."/>
            <person name="Young S.K."/>
            <person name="Zeng Q."/>
            <person name="Gargeya S."/>
            <person name="Fitzgerald M."/>
            <person name="Haas B."/>
            <person name="Abouelleil A."/>
            <person name="Allen A.W."/>
            <person name="Alvarado L."/>
            <person name="Arachchi H.M."/>
            <person name="Berlin A.M."/>
            <person name="Chapman S.B."/>
            <person name="Gainer-Dewar J."/>
            <person name="Goldberg J."/>
            <person name="Griggs A."/>
            <person name="Gujja S."/>
            <person name="Hansen M."/>
            <person name="Howarth C."/>
            <person name="Imamovic A."/>
            <person name="Ireland A."/>
            <person name="Larimer J."/>
            <person name="McCowan C."/>
            <person name="Murphy C."/>
            <person name="Pearson M."/>
            <person name="Poon T.W."/>
            <person name="Priest M."/>
            <person name="Roberts A."/>
            <person name="Saif S."/>
            <person name="Shea T."/>
            <person name="Sisk P."/>
            <person name="Sykes S."/>
            <person name="Wortman J."/>
            <person name="Nusbaum C."/>
            <person name="Birren B."/>
        </authorList>
    </citation>
    <scope>NUCLEOTIDE SEQUENCE [LARGE SCALE GENOMIC DNA]</scope>
    <source>
        <strain evidence="5">Tanzania (2000708)</strain>
    </source>
</reference>
<feature type="domain" description="Duffy-binding-like" evidence="2">
    <location>
        <begin position="320"/>
        <end position="391"/>
    </location>
</feature>